<comment type="similarity">
    <text evidence="2">Belongs to the EsaA family.</text>
</comment>
<comment type="subunit">
    <text evidence="9">Homodimer. Interacts with EssB.</text>
</comment>
<evidence type="ECO:0000256" key="3">
    <source>
        <dbReference type="ARBA" id="ARBA00020819"/>
    </source>
</evidence>
<dbReference type="EMBL" id="ASVY01000003">
    <property type="protein sequence ID" value="EOT60015.1"/>
    <property type="molecule type" value="Genomic_DNA"/>
</dbReference>
<keyword evidence="8 11" id="KW-0472">Membrane</keyword>
<feature type="transmembrane region" description="Helical" evidence="11">
    <location>
        <begin position="1121"/>
        <end position="1141"/>
    </location>
</feature>
<comment type="caution">
    <text evidence="12">The sequence shown here is derived from an EMBL/GenBank/DDBJ whole genome shotgun (WGS) entry which is preliminary data.</text>
</comment>
<dbReference type="AlphaFoldDB" id="R2QKU0"/>
<gene>
    <name evidence="13" type="ORF">I583_02650</name>
    <name evidence="12" type="ORF">UAW_01684</name>
</gene>
<feature type="transmembrane region" description="Helical" evidence="11">
    <location>
        <begin position="1003"/>
        <end position="1026"/>
    </location>
</feature>
<dbReference type="Proteomes" id="UP000014197">
    <property type="component" value="Unassembled WGS sequence"/>
</dbReference>
<evidence type="ECO:0000313" key="12">
    <source>
        <dbReference type="EMBL" id="EOH97202.1"/>
    </source>
</evidence>
<dbReference type="PANTHER" id="PTHR43077">
    <property type="entry name" value="TRANSPORT PERMEASE YVFS-RELATED"/>
    <property type="match status" value="1"/>
</dbReference>
<evidence type="ECO:0000256" key="1">
    <source>
        <dbReference type="ARBA" id="ARBA00004651"/>
    </source>
</evidence>
<dbReference type="PANTHER" id="PTHR43077:SF10">
    <property type="entry name" value="TRANSPORT PERMEASE PROTEIN"/>
    <property type="match status" value="1"/>
</dbReference>
<evidence type="ECO:0000313" key="15">
    <source>
        <dbReference type="Proteomes" id="UP000014197"/>
    </source>
</evidence>
<keyword evidence="7" id="KW-0843">Virulence</keyword>
<dbReference type="GO" id="GO:0005886">
    <property type="term" value="C:plasma membrane"/>
    <property type="evidence" value="ECO:0007669"/>
    <property type="project" value="UniProtKB-SubCell"/>
</dbReference>
<accession>R2QKU0</accession>
<evidence type="ECO:0000256" key="4">
    <source>
        <dbReference type="ARBA" id="ARBA00022475"/>
    </source>
</evidence>
<dbReference type="InterPro" id="IPR051328">
    <property type="entry name" value="T7SS_ABC-Transporter"/>
</dbReference>
<evidence type="ECO:0000256" key="10">
    <source>
        <dbReference type="SAM" id="Coils"/>
    </source>
</evidence>
<evidence type="ECO:0000256" key="9">
    <source>
        <dbReference type="ARBA" id="ARBA00046722"/>
    </source>
</evidence>
<evidence type="ECO:0000256" key="2">
    <source>
        <dbReference type="ARBA" id="ARBA00008338"/>
    </source>
</evidence>
<keyword evidence="5 11" id="KW-0812">Transmembrane</keyword>
<protein>
    <recommendedName>
        <fullName evidence="3">Type VII secretion system accessory factor EsaA</fullName>
    </recommendedName>
</protein>
<feature type="transmembrane region" description="Helical" evidence="11">
    <location>
        <begin position="963"/>
        <end position="982"/>
    </location>
</feature>
<evidence type="ECO:0000256" key="7">
    <source>
        <dbReference type="ARBA" id="ARBA00023026"/>
    </source>
</evidence>
<reference evidence="12 14" key="1">
    <citation type="submission" date="2013-02" db="EMBL/GenBank/DDBJ databases">
        <title>The Genome Sequence of Enterococcus haemoperoxidus BAA-382.</title>
        <authorList>
            <consortium name="The Broad Institute Genome Sequencing Platform"/>
            <consortium name="The Broad Institute Genome Sequencing Center for Infectious Disease"/>
            <person name="Earl A.M."/>
            <person name="Gilmore M.S."/>
            <person name="Lebreton F."/>
            <person name="Walker B."/>
            <person name="Young S.K."/>
            <person name="Zeng Q."/>
            <person name="Gargeya S."/>
            <person name="Fitzgerald M."/>
            <person name="Haas B."/>
            <person name="Abouelleil A."/>
            <person name="Alvarado L."/>
            <person name="Arachchi H.M."/>
            <person name="Berlin A.M."/>
            <person name="Chapman S.B."/>
            <person name="Dewar J."/>
            <person name="Goldberg J."/>
            <person name="Griggs A."/>
            <person name="Gujja S."/>
            <person name="Hansen M."/>
            <person name="Howarth C."/>
            <person name="Imamovic A."/>
            <person name="Larimer J."/>
            <person name="McCowan C."/>
            <person name="Murphy C."/>
            <person name="Neiman D."/>
            <person name="Pearson M."/>
            <person name="Priest M."/>
            <person name="Roberts A."/>
            <person name="Saif S."/>
            <person name="Shea T."/>
            <person name="Sisk P."/>
            <person name="Sykes S."/>
            <person name="Wortman J."/>
            <person name="Nusbaum C."/>
            <person name="Birren B."/>
        </authorList>
    </citation>
    <scope>NUCLEOTIDE SEQUENCE [LARGE SCALE GENOMIC DNA]</scope>
    <source>
        <strain evidence="12 14">ATCC BAA-382</strain>
    </source>
</reference>
<keyword evidence="6 11" id="KW-1133">Transmembrane helix</keyword>
<feature type="transmembrane region" description="Helical" evidence="11">
    <location>
        <begin position="34"/>
        <end position="56"/>
    </location>
</feature>
<evidence type="ECO:0000256" key="11">
    <source>
        <dbReference type="SAM" id="Phobius"/>
    </source>
</evidence>
<keyword evidence="10" id="KW-0175">Coiled coil</keyword>
<dbReference type="EMBL" id="AJAR01000014">
    <property type="protein sequence ID" value="EOH97202.1"/>
    <property type="molecule type" value="Genomic_DNA"/>
</dbReference>
<organism evidence="12 14">
    <name type="scientific">Enterococcus haemoperoxidus ATCC BAA-382</name>
    <dbReference type="NCBI Taxonomy" id="1158608"/>
    <lineage>
        <taxon>Bacteria</taxon>
        <taxon>Bacillati</taxon>
        <taxon>Bacillota</taxon>
        <taxon>Bacilli</taxon>
        <taxon>Lactobacillales</taxon>
        <taxon>Enterococcaceae</taxon>
        <taxon>Enterococcus</taxon>
    </lineage>
</organism>
<dbReference type="NCBIfam" id="TIGR03929">
    <property type="entry name" value="T7_esaA_Nterm"/>
    <property type="match status" value="1"/>
</dbReference>
<dbReference type="PATRIC" id="fig|1158608.3.peg.1664"/>
<feature type="coiled-coil region" evidence="10">
    <location>
        <begin position="367"/>
        <end position="401"/>
    </location>
</feature>
<evidence type="ECO:0000256" key="6">
    <source>
        <dbReference type="ARBA" id="ARBA00022989"/>
    </source>
</evidence>
<proteinExistence type="inferred from homology"/>
<dbReference type="Gene3D" id="3.40.1710.10">
    <property type="entry name" value="abc type-2 transporter like domain"/>
    <property type="match status" value="1"/>
</dbReference>
<dbReference type="InterPro" id="IPR023838">
    <property type="entry name" value="T7SS_EsaA"/>
</dbReference>
<comment type="subcellular location">
    <subcellularLocation>
        <location evidence="1">Cell membrane</location>
        <topology evidence="1">Multi-pass membrane protein</topology>
    </subcellularLocation>
</comment>
<feature type="transmembrane region" description="Helical" evidence="11">
    <location>
        <begin position="1065"/>
        <end position="1087"/>
    </location>
</feature>
<dbReference type="Proteomes" id="UP000013858">
    <property type="component" value="Unassembled WGS sequence"/>
</dbReference>
<feature type="transmembrane region" description="Helical" evidence="11">
    <location>
        <begin position="1038"/>
        <end position="1058"/>
    </location>
</feature>
<name>R2QKU0_9ENTE</name>
<evidence type="ECO:0000313" key="13">
    <source>
        <dbReference type="EMBL" id="EOT60015.1"/>
    </source>
</evidence>
<dbReference type="STRING" id="155618.RV06_GL000312"/>
<keyword evidence="15" id="KW-1185">Reference proteome</keyword>
<keyword evidence="4" id="KW-1003">Cell membrane</keyword>
<dbReference type="eggNOG" id="COG1511">
    <property type="taxonomic scope" value="Bacteria"/>
</dbReference>
<evidence type="ECO:0000313" key="14">
    <source>
        <dbReference type="Proteomes" id="UP000013858"/>
    </source>
</evidence>
<evidence type="ECO:0000256" key="8">
    <source>
        <dbReference type="ARBA" id="ARBA00023136"/>
    </source>
</evidence>
<evidence type="ECO:0000256" key="5">
    <source>
        <dbReference type="ARBA" id="ARBA00022692"/>
    </source>
</evidence>
<reference evidence="13 15" key="2">
    <citation type="submission" date="2013-03" db="EMBL/GenBank/DDBJ databases">
        <title>The Genome Sequence of Enterococcus haemoperoxidus BAA-382 (PacBio/Illumina hybrid assembly).</title>
        <authorList>
            <consortium name="The Broad Institute Genomics Platform"/>
            <consortium name="The Broad Institute Genome Sequencing Center for Infectious Disease"/>
            <person name="Earl A."/>
            <person name="Russ C."/>
            <person name="Gilmore M."/>
            <person name="Surin D."/>
            <person name="Walker B."/>
            <person name="Young S."/>
            <person name="Zeng Q."/>
            <person name="Gargeya S."/>
            <person name="Fitzgerald M."/>
            <person name="Haas B."/>
            <person name="Abouelleil A."/>
            <person name="Allen A.W."/>
            <person name="Alvarado L."/>
            <person name="Arachchi H.M."/>
            <person name="Berlin A.M."/>
            <person name="Chapman S.B."/>
            <person name="Gainer-Dewar J."/>
            <person name="Goldberg J."/>
            <person name="Griggs A."/>
            <person name="Gujja S."/>
            <person name="Hansen M."/>
            <person name="Howarth C."/>
            <person name="Imamovic A."/>
            <person name="Ireland A."/>
            <person name="Larimer J."/>
            <person name="McCowan C."/>
            <person name="Murphy C."/>
            <person name="Pearson M."/>
            <person name="Poon T.W."/>
            <person name="Priest M."/>
            <person name="Roberts A."/>
            <person name="Saif S."/>
            <person name="Shea T."/>
            <person name="Sisk P."/>
            <person name="Sykes S."/>
            <person name="Wortman J."/>
            <person name="Nusbaum C."/>
            <person name="Birren B."/>
        </authorList>
    </citation>
    <scope>NUCLEOTIDE SEQUENCE [LARGE SCALE GENOMIC DNA]</scope>
    <source>
        <strain evidence="13 15">ATCC BAA-382</strain>
    </source>
</reference>
<sequence>MPQLFFYFPIKVERALSAFKLGEKRKLKNKLKKYLPIISIIVGSILFLSILSYIGFKSDNIQQTSNEKVTKMQYVLVNEDKGTLFEGRKYSLGTDFVTLINQDTANRWETTTRDIASRGVADGQFDAQIIIPQDFSERLLSLQSINPEKALVEYQVREGQNEITNQAIQVKVNDILKDFNQRIVQMYFSSIVGNLSEAQQNVNQMVGLETNHKNNLEKTIYLPFKEVPTNFSSVIDTASILDEDNKMFTSEQKAFVQSVKQLMESNNTGLEANSQATEEVQKSVNDYADEGNKKLETSIKQFNEQFELQKEQLENQWQSDLKGYKAQYDGFDDSIKNQLGLFLTKGSEESKDSGVYANFLTNAFAFKETQTKRIEELTGEIKELEKQVTELTTLKEDVAEKYYNDRSANPDNAKEDQVKLAISKLLSPIEKESEITEDGEYLTAVKNELAQLQNLALPSSTDFPILLNTLVTKGLLTQAESDKLRDSYNIVTHYDPTLTGNGNQFNIVSTAEKEDISSDFNVKNTVEINLTPGTTQSLKFSHTFEVGSSGLVEIVDLDKIRANLEQAIIAKLSGSDYTAAVSIEGTQLNIAIILKDTGSSDPPKKPTQSQMSYQINSQIKWTYPNDYTDYEYFVCYYSWSSINSTNSGQLAAYIDKDQPLKQDLAELFSLFTTLTSAAEKLTTLYADPAQLSLNSFADYVTSNPDKTFNELATPDSVYWLYDNITDSKKVSQISESLYTNYRANGDSLYNDIEEQINKLNATIGTNTDKNEGETMTLYGTLNLMTVPDMMLQEASILGEWFDKASQEIDGTYNSWKETERVAAESVITDTNAHPDKNDTAAINSTTENLVKSIQTLASSSRETAKATEESAAQVKDIAPIIQTLKESTNKVQTDANGILTNLDKTVTEVDEKTNDNAKYAETFDKVLSNTRNGGSDNSTVFNFLSNPIQEKGDFGKTRQNSLIPYYATIIAAFIIILVATAMQKYMKRRKVSKTDLLMNPSRAWYNTSNVMVILLSSVALSIAFALNLSLVVGMNAKLAWFSYAFLVLLAGLLLTLGCMRQFRLLTLYLSGAILGLFFMLTPLLGVATKTGTFANILYRVSPLQNIQNGFTALLNGASIGWVSYLILVILALSGILLNFWVKPEDKKVKA</sequence>